<gene>
    <name evidence="1" type="ORF">GBAR_LOCUS7697</name>
</gene>
<sequence>MLYDNALLSVAYLEAYQATGKVFYRQVAAETLDYVLDEMYDAEKGGFYSTQDADSEGVEGKFFVWEQDEVERLLGEEKAKIFCEYYDITEHGNFEHKNILHVQTPAELFARKLSIDLGEIEDILAEGKRKLFEVREERIKPGLDDKILTSWNGLMIRSMAMGYQVLGDERYREAAEKSQNHETLIVRSKPGYDGATPAGVSMALHSLLRLDKLLNRPDFREKVETTLDVYYHQIEHSPSGSAQMLCELDFLLSTPKEIAIAGQRENEDTQAALAAVHSRYIPNKVLALASDGEDVSDLIPLLEGKTQVDGEATIYVCENYTCQAPTTDVEELAELLQ</sequence>
<evidence type="ECO:0000313" key="2">
    <source>
        <dbReference type="Proteomes" id="UP001174909"/>
    </source>
</evidence>
<dbReference type="InterPro" id="IPR008928">
    <property type="entry name" value="6-hairpin_glycosidase_sf"/>
</dbReference>
<organism evidence="1 2">
    <name type="scientific">Geodia barretti</name>
    <name type="common">Barrett's horny sponge</name>
    <dbReference type="NCBI Taxonomy" id="519541"/>
    <lineage>
        <taxon>Eukaryota</taxon>
        <taxon>Metazoa</taxon>
        <taxon>Porifera</taxon>
        <taxon>Demospongiae</taxon>
        <taxon>Heteroscleromorpha</taxon>
        <taxon>Tetractinellida</taxon>
        <taxon>Astrophorina</taxon>
        <taxon>Geodiidae</taxon>
        <taxon>Geodia</taxon>
    </lineage>
</organism>
<protein>
    <submittedName>
        <fullName evidence="1">Uncharacterized protein YyaL</fullName>
    </submittedName>
</protein>
<dbReference type="GO" id="GO:0005975">
    <property type="term" value="P:carbohydrate metabolic process"/>
    <property type="evidence" value="ECO:0007669"/>
    <property type="project" value="InterPro"/>
</dbReference>
<dbReference type="Proteomes" id="UP001174909">
    <property type="component" value="Unassembled WGS sequence"/>
</dbReference>
<reference evidence="1" key="1">
    <citation type="submission" date="2023-03" db="EMBL/GenBank/DDBJ databases">
        <authorList>
            <person name="Steffen K."/>
            <person name="Cardenas P."/>
        </authorList>
    </citation>
    <scope>NUCLEOTIDE SEQUENCE</scope>
</reference>
<dbReference type="PANTHER" id="PTHR42899:SF1">
    <property type="entry name" value="SPERMATOGENESIS-ASSOCIATED PROTEIN 20"/>
    <property type="match status" value="1"/>
</dbReference>
<dbReference type="SUPFAM" id="SSF48208">
    <property type="entry name" value="Six-hairpin glycosidases"/>
    <property type="match status" value="1"/>
</dbReference>
<dbReference type="Gene3D" id="1.50.10.20">
    <property type="match status" value="1"/>
</dbReference>
<accession>A0AA35W8E8</accession>
<dbReference type="InterPro" id="IPR024705">
    <property type="entry name" value="Ssp411"/>
</dbReference>
<proteinExistence type="predicted"/>
<keyword evidence="2" id="KW-1185">Reference proteome</keyword>
<dbReference type="PANTHER" id="PTHR42899">
    <property type="entry name" value="SPERMATOGENESIS-ASSOCIATED PROTEIN 20"/>
    <property type="match status" value="1"/>
</dbReference>
<name>A0AA35W8E8_GEOBA</name>
<dbReference type="AlphaFoldDB" id="A0AA35W8E8"/>
<comment type="caution">
    <text evidence="1">The sequence shown here is derived from an EMBL/GenBank/DDBJ whole genome shotgun (WGS) entry which is preliminary data.</text>
</comment>
<evidence type="ECO:0000313" key="1">
    <source>
        <dbReference type="EMBL" id="CAI8011978.1"/>
    </source>
</evidence>
<dbReference type="EMBL" id="CASHTH010001139">
    <property type="protein sequence ID" value="CAI8011978.1"/>
    <property type="molecule type" value="Genomic_DNA"/>
</dbReference>